<feature type="non-terminal residue" evidence="1">
    <location>
        <position position="1"/>
    </location>
</feature>
<proteinExistence type="predicted"/>
<dbReference type="AlphaFoldDB" id="X1F7I3"/>
<reference evidence="1" key="1">
    <citation type="journal article" date="2014" name="Front. Microbiol.">
        <title>High frequency of phylogenetically diverse reductive dehalogenase-homologous genes in deep subseafloor sedimentary metagenomes.</title>
        <authorList>
            <person name="Kawai M."/>
            <person name="Futagami T."/>
            <person name="Toyoda A."/>
            <person name="Takaki Y."/>
            <person name="Nishi S."/>
            <person name="Hori S."/>
            <person name="Arai W."/>
            <person name="Tsubouchi T."/>
            <person name="Morono Y."/>
            <person name="Uchiyama I."/>
            <person name="Ito T."/>
            <person name="Fujiyama A."/>
            <person name="Inagaki F."/>
            <person name="Takami H."/>
        </authorList>
    </citation>
    <scope>NUCLEOTIDE SEQUENCE</scope>
    <source>
        <strain evidence="1">Expedition CK06-06</strain>
    </source>
</reference>
<sequence length="252" mass="28712">FRKKRNLVLLVIGFMVAIFITSGAIPTSVVSNYQGIHPSFEAVYYDGELYTNENPLNASLCRIHPSSFDFDPDGDDTGLPNLRGELRDIMIIRDLASYEIGDVASHIINMGGKAEMPYKTYIWDIQVGNDTHVYRMENWLCSMEVNLWVDPDSRDWYKLFQSYESQGKYQSAEVWLKLETGPGWYYDTDPPNELYFGLGYVELALLTCRDGHENPLVEVMPESRWAAFPLYGSLNGVLENADNPVDQAHSSR</sequence>
<gene>
    <name evidence="1" type="ORF">S01H4_54993</name>
</gene>
<feature type="non-terminal residue" evidence="1">
    <location>
        <position position="252"/>
    </location>
</feature>
<comment type="caution">
    <text evidence="1">The sequence shown here is derived from an EMBL/GenBank/DDBJ whole genome shotgun (WGS) entry which is preliminary data.</text>
</comment>
<evidence type="ECO:0000313" key="1">
    <source>
        <dbReference type="EMBL" id="GAH16758.1"/>
    </source>
</evidence>
<protein>
    <submittedName>
        <fullName evidence="1">Uncharacterized protein</fullName>
    </submittedName>
</protein>
<name>X1F7I3_9ZZZZ</name>
<organism evidence="1">
    <name type="scientific">marine sediment metagenome</name>
    <dbReference type="NCBI Taxonomy" id="412755"/>
    <lineage>
        <taxon>unclassified sequences</taxon>
        <taxon>metagenomes</taxon>
        <taxon>ecological metagenomes</taxon>
    </lineage>
</organism>
<dbReference type="EMBL" id="BART01031696">
    <property type="protein sequence ID" value="GAH16758.1"/>
    <property type="molecule type" value="Genomic_DNA"/>
</dbReference>
<accession>X1F7I3</accession>